<gene>
    <name evidence="2" type="ORF">HMPREF1526_01759</name>
</gene>
<comment type="caution">
    <text evidence="2">The sequence shown here is derived from an EMBL/GenBank/DDBJ whole genome shotgun (WGS) entry which is preliminary data.</text>
</comment>
<dbReference type="Pfam" id="PF13522">
    <property type="entry name" value="GATase_6"/>
    <property type="match status" value="1"/>
</dbReference>
<dbReference type="Gene3D" id="3.60.20.10">
    <property type="entry name" value="Glutamine Phosphoribosylpyrophosphate, subunit 1, domain 1"/>
    <property type="match status" value="1"/>
</dbReference>
<dbReference type="eggNOG" id="COG0449">
    <property type="taxonomic scope" value="Bacteria"/>
</dbReference>
<dbReference type="RefSeq" id="WP_016147896.1">
    <property type="nucleotide sequence ID" value="NZ_KB976103.1"/>
</dbReference>
<organism evidence="2 3">
    <name type="scientific">Butyricicoccus pullicaecorum 1.2</name>
    <dbReference type="NCBI Taxonomy" id="1203606"/>
    <lineage>
        <taxon>Bacteria</taxon>
        <taxon>Bacillati</taxon>
        <taxon>Bacillota</taxon>
        <taxon>Clostridia</taxon>
        <taxon>Eubacteriales</taxon>
        <taxon>Butyricicoccaceae</taxon>
        <taxon>Butyricicoccus</taxon>
    </lineage>
</organism>
<feature type="domain" description="Glutamine amidotransferase type-2" evidence="1">
    <location>
        <begin position="2"/>
        <end position="229"/>
    </location>
</feature>
<dbReference type="InterPro" id="IPR029055">
    <property type="entry name" value="Ntn_hydrolases_N"/>
</dbReference>
<name>R8W1H7_9FIRM</name>
<reference evidence="2 3" key="1">
    <citation type="submission" date="2013-01" db="EMBL/GenBank/DDBJ databases">
        <title>The Genome Sequence of Butyricicoccus pullicaecorum 1.2.</title>
        <authorList>
            <consortium name="The Broad Institute Genome Sequencing Platform"/>
            <person name="Earl A."/>
            <person name="Ward D."/>
            <person name="Feldgarden M."/>
            <person name="Gevers D."/>
            <person name="Van Immerseel F."/>
            <person name="Eeckhaut V."/>
            <person name="Walker B."/>
            <person name="Young S.K."/>
            <person name="Zeng Q."/>
            <person name="Gargeya S."/>
            <person name="Fitzgerald M."/>
            <person name="Haas B."/>
            <person name="Abouelleil A."/>
            <person name="Alvarado L."/>
            <person name="Arachchi H.M."/>
            <person name="Berlin A.M."/>
            <person name="Chapman S.B."/>
            <person name="Dewar J."/>
            <person name="Goldberg J."/>
            <person name="Griggs A."/>
            <person name="Gujja S."/>
            <person name="Hansen M."/>
            <person name="Howarth C."/>
            <person name="Imamovic A."/>
            <person name="Larimer J."/>
            <person name="McCowan C."/>
            <person name="Murphy C."/>
            <person name="Neiman D."/>
            <person name="Pearson M."/>
            <person name="Priest M."/>
            <person name="Roberts A."/>
            <person name="Saif S."/>
            <person name="Shea T."/>
            <person name="Sisk P."/>
            <person name="Sykes S."/>
            <person name="Wortman J."/>
            <person name="Nusbaum C."/>
            <person name="Birren B."/>
        </authorList>
    </citation>
    <scope>NUCLEOTIDE SEQUENCE [LARGE SCALE GENOMIC DNA]</scope>
    <source>
        <strain evidence="2 3">1.2</strain>
    </source>
</reference>
<dbReference type="SUPFAM" id="SSF56235">
    <property type="entry name" value="N-terminal nucleophile aminohydrolases (Ntn hydrolases)"/>
    <property type="match status" value="1"/>
</dbReference>
<protein>
    <recommendedName>
        <fullName evidence="1">Glutamine amidotransferase type-2 domain-containing protein</fullName>
    </recommendedName>
</protein>
<dbReference type="AlphaFoldDB" id="R8W1H7"/>
<dbReference type="PATRIC" id="fig|1203606.4.peg.1712"/>
<proteinExistence type="predicted"/>
<sequence length="315" mass="35509">MCCLFGLFDYGGFLSDLQKNRTLSALAKECEIRGIDATGIAYNTGTSLHIFKKPLPAHRLRFRIPHGASVVMGHTRMTTQGSEKKNYNNHPFRGKAGGTDFALAHNGMIYNDADLRRARKLPHRKIQTDSYIAVQLIEKQKALNLDTLRNMAEQIEGSFSFTVLDKANHLYLIKGNNPLCILRYPKAGLLIYASTKEILEKAMPNMHLPSEAPEHIPLDSGEIAKVDCSGQITRTKFSMNHLWLNRFPLRGITCCRNGRAKRYHPPLTTAEDMLYLEDLKSVASSFGYSSEDIDHLLALGLTFDEIESYLYEIDL</sequence>
<evidence type="ECO:0000313" key="2">
    <source>
        <dbReference type="EMBL" id="EOQ38718.1"/>
    </source>
</evidence>
<dbReference type="Proteomes" id="UP000013981">
    <property type="component" value="Unassembled WGS sequence"/>
</dbReference>
<dbReference type="OrthoDB" id="1816481at2"/>
<accession>R8W1H7</accession>
<dbReference type="HOGENOM" id="CLU_871217_0_0_9"/>
<dbReference type="PANTHER" id="PTHR42824:SF1">
    <property type="entry name" value="GLUTAMINE AMIDOTRANSFERASE YAFJ-RELATED"/>
    <property type="match status" value="1"/>
</dbReference>
<dbReference type="EMBL" id="AQOB01000004">
    <property type="protein sequence ID" value="EOQ38718.1"/>
    <property type="molecule type" value="Genomic_DNA"/>
</dbReference>
<dbReference type="CDD" id="cd00352">
    <property type="entry name" value="Gn_AT_II"/>
    <property type="match status" value="1"/>
</dbReference>
<evidence type="ECO:0000313" key="3">
    <source>
        <dbReference type="Proteomes" id="UP000013981"/>
    </source>
</evidence>
<dbReference type="InterPro" id="IPR017932">
    <property type="entry name" value="GATase_2_dom"/>
</dbReference>
<dbReference type="PROSITE" id="PS51278">
    <property type="entry name" value="GATASE_TYPE_2"/>
    <property type="match status" value="1"/>
</dbReference>
<dbReference type="PANTHER" id="PTHR42824">
    <property type="entry name" value="GLUTAMINE AMIDOTRANSFERASE"/>
    <property type="match status" value="1"/>
</dbReference>
<evidence type="ECO:0000259" key="1">
    <source>
        <dbReference type="PROSITE" id="PS51278"/>
    </source>
</evidence>
<keyword evidence="3" id="KW-1185">Reference proteome</keyword>